<dbReference type="RefSeq" id="WP_261618334.1">
    <property type="nucleotide sequence ID" value="NZ_JALIDZ010000014.1"/>
</dbReference>
<dbReference type="InterPro" id="IPR027417">
    <property type="entry name" value="P-loop_NTPase"/>
</dbReference>
<organism evidence="2 3">
    <name type="scientific">Microbaculum marinisediminis</name>
    <dbReference type="NCBI Taxonomy" id="2931392"/>
    <lineage>
        <taxon>Bacteria</taxon>
        <taxon>Pseudomonadati</taxon>
        <taxon>Pseudomonadota</taxon>
        <taxon>Alphaproteobacteria</taxon>
        <taxon>Hyphomicrobiales</taxon>
        <taxon>Tepidamorphaceae</taxon>
        <taxon>Microbaculum</taxon>
    </lineage>
</organism>
<dbReference type="AlphaFoldDB" id="A0AAW5R488"/>
<name>A0AAW5R488_9HYPH</name>
<accession>A0AAW5R488</accession>
<proteinExistence type="predicted"/>
<comment type="caution">
    <text evidence="2">The sequence shown here is derived from an EMBL/GenBank/DDBJ whole genome shotgun (WGS) entry which is preliminary data.</text>
</comment>
<reference evidence="2 3" key="1">
    <citation type="submission" date="2022-04" db="EMBL/GenBank/DDBJ databases">
        <authorList>
            <person name="Ye Y.-Q."/>
            <person name="Du Z.-J."/>
        </authorList>
    </citation>
    <scope>NUCLEOTIDE SEQUENCE [LARGE SCALE GENOMIC DNA]</scope>
    <source>
        <strain evidence="2 3">A6E488</strain>
    </source>
</reference>
<keyword evidence="1" id="KW-0808">Transferase</keyword>
<sequence>MADNPDRRFVVVLGAARSGTSMLRDLIAAHPQIAAIPFDVNHIWRIGNDRRPNDAFAPGTATPAVARRIRDRLTGIARRNAGASWPQVRFVVEKTVGNALRPDFVEAVLPDALYVRITRDPRRVIASTIDAWKAPPDTGHLRRKLRLFGPADLGYMGWYALNALSGRFGHKRGLHMWGARYPGIRTDLETESLETVCARQWLSSVRTIDRFFADLPPERGISVNYEALVGGPEALRRIWSFLGVDDDALAARVFSERVRASGNRQSALPEAIEGDTRRAVEALIAEYGYG</sequence>
<dbReference type="Gene3D" id="3.40.50.300">
    <property type="entry name" value="P-loop containing nucleotide triphosphate hydrolases"/>
    <property type="match status" value="1"/>
</dbReference>
<evidence type="ECO:0000256" key="1">
    <source>
        <dbReference type="ARBA" id="ARBA00022679"/>
    </source>
</evidence>
<dbReference type="Pfam" id="PF13469">
    <property type="entry name" value="Sulfotransfer_3"/>
    <property type="match status" value="1"/>
</dbReference>
<dbReference type="GO" id="GO:0008476">
    <property type="term" value="F:protein-tyrosine sulfotransferase activity"/>
    <property type="evidence" value="ECO:0007669"/>
    <property type="project" value="InterPro"/>
</dbReference>
<protein>
    <submittedName>
        <fullName evidence="2">Sulfotransferase</fullName>
    </submittedName>
</protein>
<keyword evidence="3" id="KW-1185">Reference proteome</keyword>
<dbReference type="InterPro" id="IPR026634">
    <property type="entry name" value="TPST-like"/>
</dbReference>
<gene>
    <name evidence="2" type="ORF">MUB46_23065</name>
</gene>
<dbReference type="PANTHER" id="PTHR12788">
    <property type="entry name" value="PROTEIN-TYROSINE SULFOTRANSFERASE 2"/>
    <property type="match status" value="1"/>
</dbReference>
<dbReference type="Proteomes" id="UP001320898">
    <property type="component" value="Unassembled WGS sequence"/>
</dbReference>
<dbReference type="EMBL" id="JALIDZ010000014">
    <property type="protein sequence ID" value="MCT8974748.1"/>
    <property type="molecule type" value="Genomic_DNA"/>
</dbReference>
<evidence type="ECO:0000313" key="3">
    <source>
        <dbReference type="Proteomes" id="UP001320898"/>
    </source>
</evidence>
<dbReference type="PANTHER" id="PTHR12788:SF10">
    <property type="entry name" value="PROTEIN-TYROSINE SULFOTRANSFERASE"/>
    <property type="match status" value="1"/>
</dbReference>
<dbReference type="SUPFAM" id="SSF52540">
    <property type="entry name" value="P-loop containing nucleoside triphosphate hydrolases"/>
    <property type="match status" value="1"/>
</dbReference>
<evidence type="ECO:0000313" key="2">
    <source>
        <dbReference type="EMBL" id="MCT8974748.1"/>
    </source>
</evidence>